<reference evidence="5 6" key="1">
    <citation type="submission" date="2020-04" db="EMBL/GenBank/DDBJ databases">
        <authorList>
            <person name="Alioto T."/>
            <person name="Alioto T."/>
            <person name="Gomez Garrido J."/>
        </authorList>
    </citation>
    <scope>NUCLEOTIDE SEQUENCE [LARGE SCALE GENOMIC DNA]</scope>
</reference>
<comment type="caution">
    <text evidence="5">The sequence shown here is derived from an EMBL/GenBank/DDBJ whole genome shotgun (WGS) entry which is preliminary data.</text>
</comment>
<dbReference type="EC" id="2.4.1.-" evidence="3"/>
<dbReference type="InterPro" id="IPR002516">
    <property type="entry name" value="Glyco_trans_11"/>
</dbReference>
<comment type="similarity">
    <text evidence="3">Belongs to the glycosyltransferase 11 family.</text>
</comment>
<keyword evidence="3" id="KW-0812">Transmembrane</keyword>
<dbReference type="AlphaFoldDB" id="A0A8S1C9A5"/>
<evidence type="ECO:0000256" key="1">
    <source>
        <dbReference type="ARBA" id="ARBA00022676"/>
    </source>
</evidence>
<keyword evidence="6" id="KW-1185">Reference proteome</keyword>
<keyword evidence="3" id="KW-0325">Glycoprotein</keyword>
<organism evidence="5 6">
    <name type="scientific">Cloeon dipterum</name>
    <dbReference type="NCBI Taxonomy" id="197152"/>
    <lineage>
        <taxon>Eukaryota</taxon>
        <taxon>Metazoa</taxon>
        <taxon>Ecdysozoa</taxon>
        <taxon>Arthropoda</taxon>
        <taxon>Hexapoda</taxon>
        <taxon>Insecta</taxon>
        <taxon>Pterygota</taxon>
        <taxon>Palaeoptera</taxon>
        <taxon>Ephemeroptera</taxon>
        <taxon>Pisciforma</taxon>
        <taxon>Baetidae</taxon>
        <taxon>Cloeon</taxon>
    </lineage>
</organism>
<dbReference type="PANTHER" id="PTHR11927">
    <property type="entry name" value="GALACTOSIDE 2-L-FUCOSYLTRANSFERASE"/>
    <property type="match status" value="1"/>
</dbReference>
<dbReference type="PANTHER" id="PTHR11927:SF9">
    <property type="entry name" value="L-FUCOSYLTRANSFERASE"/>
    <property type="match status" value="1"/>
</dbReference>
<dbReference type="Proteomes" id="UP000494165">
    <property type="component" value="Unassembled WGS sequence"/>
</dbReference>
<evidence type="ECO:0000313" key="6">
    <source>
        <dbReference type="Proteomes" id="UP000494165"/>
    </source>
</evidence>
<dbReference type="EMBL" id="CADEPI010000039">
    <property type="protein sequence ID" value="CAB3368693.1"/>
    <property type="molecule type" value="Genomic_DNA"/>
</dbReference>
<protein>
    <recommendedName>
        <fullName evidence="3">L-Fucosyltransferase</fullName>
        <ecNumber evidence="3">2.4.1.-</ecNumber>
    </recommendedName>
</protein>
<keyword evidence="1 3" id="KW-0328">Glycosyltransferase</keyword>
<feature type="signal peptide" evidence="4">
    <location>
        <begin position="1"/>
        <end position="26"/>
    </location>
</feature>
<proteinExistence type="inferred from homology"/>
<dbReference type="Pfam" id="PF01531">
    <property type="entry name" value="Glyco_transf_11"/>
    <property type="match status" value="1"/>
</dbReference>
<gene>
    <name evidence="5" type="ORF">CLODIP_2_CD00827</name>
</gene>
<sequence>MVGKRKTQIALLSAILLVCSLLLLHAANVSLIFADPETSLWLSCPEPGSTFVTADVGGRLGNIVWTYLSVVAAARRHNLRPVIDQRTLDVLSTDAFERNFLRVPSVEWLDRRCGLKGALTHAVRNRSERIASRQDFFSLLEEFPQDQIRVLKYKIYATDSELTTAFWNELKKELVLKTQLQNKADSELRRIGEEFQARTGIKATHVEFVGIHVRRTDYGKHLSIILPGSVEADSEFFHAAIEWLKKRLRKPLIFVVVSDDPAWTQQYIVGNRSEIFLAGSSNIDEPGEDLAILAACQHSIFAYGTFGLTAAFLASRPGGHTVLFDPRNGGVTKEMEFGANLPGWHIMDQHGNLTYQNTPISFHYFLHPHQSREWD</sequence>
<comment type="pathway">
    <text evidence="3">Protein modification; protein glycosylation.</text>
</comment>
<dbReference type="GO" id="GO:0005975">
    <property type="term" value="P:carbohydrate metabolic process"/>
    <property type="evidence" value="ECO:0007669"/>
    <property type="project" value="InterPro"/>
</dbReference>
<keyword evidence="3" id="KW-0333">Golgi apparatus</keyword>
<dbReference type="OrthoDB" id="3226at2759"/>
<dbReference type="CDD" id="cd11301">
    <property type="entry name" value="Fut1_Fut2_like"/>
    <property type="match status" value="1"/>
</dbReference>
<keyword evidence="2 3" id="KW-0808">Transferase</keyword>
<evidence type="ECO:0000256" key="3">
    <source>
        <dbReference type="RuleBase" id="RU363129"/>
    </source>
</evidence>
<keyword evidence="3" id="KW-0735">Signal-anchor</keyword>
<accession>A0A8S1C9A5</accession>
<feature type="chain" id="PRO_5035755987" description="L-Fucosyltransferase" evidence="4">
    <location>
        <begin position="27"/>
        <end position="375"/>
    </location>
</feature>
<evidence type="ECO:0000256" key="2">
    <source>
        <dbReference type="ARBA" id="ARBA00022679"/>
    </source>
</evidence>
<name>A0A8S1C9A5_9INSE</name>
<comment type="subcellular location">
    <subcellularLocation>
        <location evidence="3">Golgi apparatus</location>
        <location evidence="3">Golgi stack membrane</location>
        <topology evidence="3">Single-pass type II membrane protein</topology>
    </subcellularLocation>
</comment>
<keyword evidence="4" id="KW-0732">Signal</keyword>
<evidence type="ECO:0000313" key="5">
    <source>
        <dbReference type="EMBL" id="CAB3368693.1"/>
    </source>
</evidence>
<dbReference type="GO" id="GO:0008107">
    <property type="term" value="F:galactoside 2-alpha-L-fucosyltransferase activity"/>
    <property type="evidence" value="ECO:0007669"/>
    <property type="project" value="InterPro"/>
</dbReference>
<dbReference type="GO" id="GO:0032580">
    <property type="term" value="C:Golgi cisterna membrane"/>
    <property type="evidence" value="ECO:0007669"/>
    <property type="project" value="UniProtKB-SubCell"/>
</dbReference>
<evidence type="ECO:0000256" key="4">
    <source>
        <dbReference type="SAM" id="SignalP"/>
    </source>
</evidence>